<evidence type="ECO:0000259" key="2">
    <source>
        <dbReference type="Pfam" id="PF10728"/>
    </source>
</evidence>
<feature type="domain" description="DUF2520" evidence="2">
    <location>
        <begin position="137"/>
        <end position="263"/>
    </location>
</feature>
<evidence type="ECO:0008006" key="5">
    <source>
        <dbReference type="Google" id="ProtNLM"/>
    </source>
</evidence>
<dbReference type="Pfam" id="PF10727">
    <property type="entry name" value="Rossmann-like"/>
    <property type="match status" value="1"/>
</dbReference>
<evidence type="ECO:0000313" key="3">
    <source>
        <dbReference type="EMBL" id="ADI00935.1"/>
    </source>
</evidence>
<feature type="domain" description="Putative oxidoreductase/dehydrogenase Rossmann-like" evidence="1">
    <location>
        <begin position="4"/>
        <end position="119"/>
    </location>
</feature>
<dbReference type="Gene3D" id="1.10.1040.20">
    <property type="entry name" value="ProC-like, C-terminal domain"/>
    <property type="match status" value="1"/>
</dbReference>
<dbReference type="Proteomes" id="UP000000378">
    <property type="component" value="Chromosome"/>
</dbReference>
<dbReference type="SUPFAM" id="SSF48179">
    <property type="entry name" value="6-phosphogluconate dehydrogenase C-terminal domain-like"/>
    <property type="match status" value="1"/>
</dbReference>
<reference evidence="3 4" key="2">
    <citation type="journal article" date="2010" name="Stand. Genomic Sci.">
        <title>Complete genome sequence of Syntrophothermus lipocalidus type strain (TGB-C1).</title>
        <authorList>
            <person name="Djao O.D."/>
            <person name="Zhang X."/>
            <person name="Lucas S."/>
            <person name="Lapidus A."/>
            <person name="Del Rio T.G."/>
            <person name="Nolan M."/>
            <person name="Tice H."/>
            <person name="Cheng J.F."/>
            <person name="Han C."/>
            <person name="Tapia R."/>
            <person name="Goodwin L."/>
            <person name="Pitluck S."/>
            <person name="Liolios K."/>
            <person name="Ivanova N."/>
            <person name="Mavromatis K."/>
            <person name="Mikhailova N."/>
            <person name="Ovchinnikova G."/>
            <person name="Pati A."/>
            <person name="Brambilla E."/>
            <person name="Chen A."/>
            <person name="Palaniappan K."/>
            <person name="Land M."/>
            <person name="Hauser L."/>
            <person name="Chang Y.J."/>
            <person name="Jeffries C.D."/>
            <person name="Rohde M."/>
            <person name="Sikorski J."/>
            <person name="Spring S."/>
            <person name="Goker M."/>
            <person name="Detter J.C."/>
            <person name="Woyke T."/>
            <person name="Bristow J."/>
            <person name="Eisen J.A."/>
            <person name="Markowitz V."/>
            <person name="Hugenholtz P."/>
            <person name="Kyrpides N.C."/>
            <person name="Klenk H.P."/>
        </authorList>
    </citation>
    <scope>NUCLEOTIDE SEQUENCE [LARGE SCALE GENOMIC DNA]</scope>
    <source>
        <strain evidence="4">DSM 12680 / TGB-C1</strain>
    </source>
</reference>
<dbReference type="InterPro" id="IPR037108">
    <property type="entry name" value="TM1727-like_C_sf"/>
</dbReference>
<dbReference type="InterPro" id="IPR008927">
    <property type="entry name" value="6-PGluconate_DH-like_C_sf"/>
</dbReference>
<proteinExistence type="predicted"/>
<keyword evidence="4" id="KW-1185">Reference proteome</keyword>
<evidence type="ECO:0000313" key="4">
    <source>
        <dbReference type="Proteomes" id="UP000000378"/>
    </source>
</evidence>
<organism evidence="3 4">
    <name type="scientific">Syntrophothermus lipocalidus (strain DSM 12680 / TGB-C1)</name>
    <dbReference type="NCBI Taxonomy" id="643648"/>
    <lineage>
        <taxon>Bacteria</taxon>
        <taxon>Bacillati</taxon>
        <taxon>Bacillota</taxon>
        <taxon>Clostridia</taxon>
        <taxon>Eubacteriales</taxon>
        <taxon>Syntrophomonadaceae</taxon>
        <taxon>Syntrophothermus</taxon>
    </lineage>
</organism>
<dbReference type="SUPFAM" id="SSF51735">
    <property type="entry name" value="NAD(P)-binding Rossmann-fold domains"/>
    <property type="match status" value="1"/>
</dbReference>
<dbReference type="InterPro" id="IPR036291">
    <property type="entry name" value="NAD(P)-bd_dom_sf"/>
</dbReference>
<dbReference type="HOGENOM" id="CLU_055635_1_0_9"/>
<dbReference type="Gene3D" id="3.40.50.720">
    <property type="entry name" value="NAD(P)-binding Rossmann-like Domain"/>
    <property type="match status" value="1"/>
</dbReference>
<dbReference type="PANTHER" id="PTHR40459">
    <property type="entry name" value="CONSERVED HYPOTHETICAL ALANINE AND LEUCINE RICH PROTEIN"/>
    <property type="match status" value="1"/>
</dbReference>
<dbReference type="eggNOG" id="COG5495">
    <property type="taxonomic scope" value="Bacteria"/>
</dbReference>
<dbReference type="Pfam" id="PF10728">
    <property type="entry name" value="DUF2520"/>
    <property type="match status" value="1"/>
</dbReference>
<dbReference type="AlphaFoldDB" id="D7CJ46"/>
<dbReference type="InterPro" id="IPR018931">
    <property type="entry name" value="DUF2520"/>
</dbReference>
<reference evidence="4" key="1">
    <citation type="journal article" date="2010" name="Stand. Genomic Sci.">
        <title>Complete genome sequence of Syntrophothermus lipocalidus type strain (TGB-C1T).</title>
        <authorList>
            <consortium name="US DOE Joint Genome Institute (JGI-PGF)"/>
            <person name="Djao O."/>
            <person name="Zhang X."/>
            <person name="Lucas S."/>
            <person name="Lapidus A."/>
            <person name="Glavina Del Rio T."/>
            <person name="Nolan M."/>
            <person name="Tice H."/>
            <person name="Cheng J."/>
            <person name="Han C."/>
            <person name="Tapia R."/>
            <person name="Goodwin L."/>
            <person name="Pitluck S."/>
            <person name="Liolios K."/>
            <person name="Ivanova N."/>
            <person name="Mavromatis K."/>
            <person name="Mikhailova N."/>
            <person name="Ovchinnikova G."/>
            <person name="Pati A."/>
            <person name="Brambilla E."/>
            <person name="Chen A."/>
            <person name="Palaniappan K."/>
            <person name="Land M."/>
            <person name="Hauser L."/>
            <person name="Chang Y."/>
            <person name="Jeffries C."/>
            <person name="Rohde M."/>
            <person name="Sikorski J."/>
            <person name="Spring S."/>
            <person name="Goker M."/>
            <person name="Detter J."/>
            <person name="Woyke T."/>
            <person name="Bristow J."/>
            <person name="Eisen J."/>
            <person name="Markowitz V."/>
            <person name="Hugenholtz P."/>
            <person name="Kyrpides N."/>
            <person name="Klenk H."/>
        </authorList>
    </citation>
    <scope>NUCLEOTIDE SEQUENCE [LARGE SCALE GENOMIC DNA]</scope>
    <source>
        <strain evidence="4">DSM 12680 / TGB-C1</strain>
    </source>
</reference>
<gene>
    <name evidence="3" type="ordered locus">Slip_0135</name>
</gene>
<accession>D7CJ46</accession>
<name>D7CJ46_SYNLT</name>
<sequence length="289" mass="30848">MKKRVGIIGAGVVGTAMGVILSRQGWEVTGVYDLRPESTRFLAQEVGARIGSSPTEVSRSADVVLVTTSDSAIEGVVRGIAKEGGFREGQFVAHMSGALSSDVLWAAREQGAITLSVHPVQSFASVERALQNLPGSVFSIEGDERGFELAAEVVKTLGGEFFFIDKKAKPLYHASACVVSNYLVTLVDFGLQLMEQAGIPRESAYRALSPLIEGTVNNIVNIGIPGALTGPIARGDVATVTRHLDSIREMMPEWLGFYRVVGYHTVDVARAKGTIDEETALTLKNLLGS</sequence>
<evidence type="ECO:0000259" key="1">
    <source>
        <dbReference type="Pfam" id="PF10727"/>
    </source>
</evidence>
<dbReference type="InterPro" id="IPR019665">
    <property type="entry name" value="OxRdtase/DH_put_Rossmann_dom"/>
</dbReference>
<protein>
    <recommendedName>
        <fullName evidence="5">DUF2520 domain-containing protein</fullName>
    </recommendedName>
</protein>
<dbReference type="EMBL" id="CP002048">
    <property type="protein sequence ID" value="ADI00935.1"/>
    <property type="molecule type" value="Genomic_DNA"/>
</dbReference>
<dbReference type="STRING" id="643648.Slip_0135"/>
<dbReference type="KEGG" id="slp:Slip_0135"/>
<dbReference type="OrthoDB" id="9810755at2"/>
<dbReference type="PANTHER" id="PTHR40459:SF1">
    <property type="entry name" value="CONSERVED HYPOTHETICAL ALANINE AND LEUCINE RICH PROTEIN"/>
    <property type="match status" value="1"/>
</dbReference>